<evidence type="ECO:0000313" key="2">
    <source>
        <dbReference type="Proteomes" id="UP001602119"/>
    </source>
</evidence>
<protein>
    <submittedName>
        <fullName evidence="1">Uncharacterized protein</fullName>
    </submittedName>
</protein>
<organism evidence="1 2">
    <name type="scientific">Microtetraspora fusca</name>
    <dbReference type="NCBI Taxonomy" id="1997"/>
    <lineage>
        <taxon>Bacteria</taxon>
        <taxon>Bacillati</taxon>
        <taxon>Actinomycetota</taxon>
        <taxon>Actinomycetes</taxon>
        <taxon>Streptosporangiales</taxon>
        <taxon>Streptosporangiaceae</taxon>
        <taxon>Microtetraspora</taxon>
    </lineage>
</organism>
<dbReference type="RefSeq" id="WP_387346024.1">
    <property type="nucleotide sequence ID" value="NZ_JBIAXI010000024.1"/>
</dbReference>
<evidence type="ECO:0000313" key="1">
    <source>
        <dbReference type="EMBL" id="MFF4777552.1"/>
    </source>
</evidence>
<accession>A0ABW6VE19</accession>
<sequence>MTTRTPQAADLDEVSKFAASLDTEALLCRTWSHSWDPLRSTVRRSEGQFHWSTQCGRCGTSRTRVLGIDGTLISNSYDYADGYRMEGLGRVSAAGRASMRVESLRRLGEL</sequence>
<dbReference type="EMBL" id="JBIAXI010000024">
    <property type="protein sequence ID" value="MFF4777552.1"/>
    <property type="molecule type" value="Genomic_DNA"/>
</dbReference>
<comment type="caution">
    <text evidence="1">The sequence shown here is derived from an EMBL/GenBank/DDBJ whole genome shotgun (WGS) entry which is preliminary data.</text>
</comment>
<proteinExistence type="predicted"/>
<gene>
    <name evidence="1" type="ORF">ACFY05_32315</name>
</gene>
<dbReference type="Proteomes" id="UP001602119">
    <property type="component" value="Unassembled WGS sequence"/>
</dbReference>
<reference evidence="1 2" key="1">
    <citation type="submission" date="2024-10" db="EMBL/GenBank/DDBJ databases">
        <title>The Natural Products Discovery Center: Release of the First 8490 Sequenced Strains for Exploring Actinobacteria Biosynthetic Diversity.</title>
        <authorList>
            <person name="Kalkreuter E."/>
            <person name="Kautsar S.A."/>
            <person name="Yang D."/>
            <person name="Bader C.D."/>
            <person name="Teijaro C.N."/>
            <person name="Fluegel L."/>
            <person name="Davis C.M."/>
            <person name="Simpson J.R."/>
            <person name="Lauterbach L."/>
            <person name="Steele A.D."/>
            <person name="Gui C."/>
            <person name="Meng S."/>
            <person name="Li G."/>
            <person name="Viehrig K."/>
            <person name="Ye F."/>
            <person name="Su P."/>
            <person name="Kiefer A.F."/>
            <person name="Nichols A."/>
            <person name="Cepeda A.J."/>
            <person name="Yan W."/>
            <person name="Fan B."/>
            <person name="Jiang Y."/>
            <person name="Adhikari A."/>
            <person name="Zheng C.-J."/>
            <person name="Schuster L."/>
            <person name="Cowan T.M."/>
            <person name="Smanski M.J."/>
            <person name="Chevrette M.G."/>
            <person name="De Carvalho L.P.S."/>
            <person name="Shen B."/>
        </authorList>
    </citation>
    <scope>NUCLEOTIDE SEQUENCE [LARGE SCALE GENOMIC DNA]</scope>
    <source>
        <strain evidence="1 2">NPDC001281</strain>
    </source>
</reference>
<keyword evidence="2" id="KW-1185">Reference proteome</keyword>
<name>A0ABW6VE19_MICFU</name>